<dbReference type="AlphaFoldDB" id="A0A9W6BEP0"/>
<keyword evidence="2" id="KW-1185">Reference proteome</keyword>
<sequence>MAKFSSRSDFGTTTVEIEDGEEVTTTRRSQEQVLNIIKYATMEVFVCVEQIIRKYRRSVLEYAMYHRERGKHDTYEQYIHLVACHCLTHANFLAPSVDYPLVDFYDDEQPFRLDAFTGIVEEREEEEEGEGI</sequence>
<evidence type="ECO:0000313" key="2">
    <source>
        <dbReference type="Proteomes" id="UP001165080"/>
    </source>
</evidence>
<comment type="caution">
    <text evidence="1">The sequence shown here is derived from an EMBL/GenBank/DDBJ whole genome shotgun (WGS) entry which is preliminary data.</text>
</comment>
<gene>
    <name evidence="1" type="primary">PLEST000101</name>
    <name evidence="1" type="ORF">PLESTB_000377500</name>
</gene>
<proteinExistence type="predicted"/>
<protein>
    <submittedName>
        <fullName evidence="1">Uncharacterized protein</fullName>
    </submittedName>
</protein>
<dbReference type="Proteomes" id="UP001165080">
    <property type="component" value="Unassembled WGS sequence"/>
</dbReference>
<name>A0A9W6BEP0_9CHLO</name>
<organism evidence="1 2">
    <name type="scientific">Pleodorina starrii</name>
    <dbReference type="NCBI Taxonomy" id="330485"/>
    <lineage>
        <taxon>Eukaryota</taxon>
        <taxon>Viridiplantae</taxon>
        <taxon>Chlorophyta</taxon>
        <taxon>core chlorophytes</taxon>
        <taxon>Chlorophyceae</taxon>
        <taxon>CS clade</taxon>
        <taxon>Chlamydomonadales</taxon>
        <taxon>Volvocaceae</taxon>
        <taxon>Pleodorina</taxon>
    </lineage>
</organism>
<accession>A0A9W6BEP0</accession>
<evidence type="ECO:0000313" key="1">
    <source>
        <dbReference type="EMBL" id="GLC50420.1"/>
    </source>
</evidence>
<dbReference type="EMBL" id="BRXU01000003">
    <property type="protein sequence ID" value="GLC50420.1"/>
    <property type="molecule type" value="Genomic_DNA"/>
</dbReference>
<reference evidence="1 2" key="1">
    <citation type="journal article" date="2023" name="Commun. Biol.">
        <title>Reorganization of the ancestral sex-determining regions during the evolution of trioecy in Pleodorina starrii.</title>
        <authorList>
            <person name="Takahashi K."/>
            <person name="Suzuki S."/>
            <person name="Kawai-Toyooka H."/>
            <person name="Yamamoto K."/>
            <person name="Hamaji T."/>
            <person name="Ootsuki R."/>
            <person name="Yamaguchi H."/>
            <person name="Kawachi M."/>
            <person name="Higashiyama T."/>
            <person name="Nozaki H."/>
        </authorList>
    </citation>
    <scope>NUCLEOTIDE SEQUENCE [LARGE SCALE GENOMIC DNA]</scope>
    <source>
        <strain evidence="1 2">NIES-4479</strain>
    </source>
</reference>